<feature type="repeat" description="ANK" evidence="3">
    <location>
        <begin position="1132"/>
        <end position="1164"/>
    </location>
</feature>
<dbReference type="InParanoid" id="A0A2P6NU09"/>
<dbReference type="Pfam" id="PF13637">
    <property type="entry name" value="Ank_4"/>
    <property type="match status" value="2"/>
</dbReference>
<dbReference type="PRINTS" id="PR01415">
    <property type="entry name" value="ANKYRIN"/>
</dbReference>
<feature type="domain" description="SAM" evidence="5">
    <location>
        <begin position="32"/>
        <end position="84"/>
    </location>
</feature>
<dbReference type="Proteomes" id="UP000241769">
    <property type="component" value="Unassembled WGS sequence"/>
</dbReference>
<dbReference type="InterPro" id="IPR036047">
    <property type="entry name" value="F-box-like_dom_sf"/>
</dbReference>
<evidence type="ECO:0000256" key="2">
    <source>
        <dbReference type="ARBA" id="ARBA00023043"/>
    </source>
</evidence>
<feature type="domain" description="F-box" evidence="6">
    <location>
        <begin position="783"/>
        <end position="837"/>
    </location>
</feature>
<dbReference type="PROSITE" id="PS50088">
    <property type="entry name" value="ANK_REPEAT"/>
    <property type="match status" value="7"/>
</dbReference>
<dbReference type="SMART" id="SM00248">
    <property type="entry name" value="ANK"/>
    <property type="match status" value="12"/>
</dbReference>
<dbReference type="InterPro" id="IPR002110">
    <property type="entry name" value="Ankyrin_rpt"/>
</dbReference>
<dbReference type="InterPro" id="IPR001810">
    <property type="entry name" value="F-box_dom"/>
</dbReference>
<feature type="transmembrane region" description="Helical" evidence="4">
    <location>
        <begin position="1560"/>
        <end position="1585"/>
    </location>
</feature>
<dbReference type="Gene3D" id="1.10.150.50">
    <property type="entry name" value="Transcription Factor, Ets-1"/>
    <property type="match status" value="1"/>
</dbReference>
<dbReference type="SUPFAM" id="SSF47769">
    <property type="entry name" value="SAM/Pointed domain"/>
    <property type="match status" value="1"/>
</dbReference>
<evidence type="ECO:0000256" key="1">
    <source>
        <dbReference type="ARBA" id="ARBA00022737"/>
    </source>
</evidence>
<gene>
    <name evidence="7" type="ORF">PROFUN_00663</name>
</gene>
<dbReference type="GO" id="GO:0003723">
    <property type="term" value="F:RNA binding"/>
    <property type="evidence" value="ECO:0007669"/>
    <property type="project" value="TreeGrafter"/>
</dbReference>
<dbReference type="EMBL" id="MDYQ01000020">
    <property type="protein sequence ID" value="PRP87452.1"/>
    <property type="molecule type" value="Genomic_DNA"/>
</dbReference>
<reference evidence="7 8" key="1">
    <citation type="journal article" date="2018" name="Genome Biol. Evol.">
        <title>Multiple Roots of Fruiting Body Formation in Amoebozoa.</title>
        <authorList>
            <person name="Hillmann F."/>
            <person name="Forbes G."/>
            <person name="Novohradska S."/>
            <person name="Ferling I."/>
            <person name="Riege K."/>
            <person name="Groth M."/>
            <person name="Westermann M."/>
            <person name="Marz M."/>
            <person name="Spaller T."/>
            <person name="Winckler T."/>
            <person name="Schaap P."/>
            <person name="Glockner G."/>
        </authorList>
    </citation>
    <scope>NUCLEOTIDE SEQUENCE [LARGE SCALE GENOMIC DNA]</scope>
    <source>
        <strain evidence="7 8">Jena</strain>
    </source>
</reference>
<dbReference type="InterPro" id="IPR013761">
    <property type="entry name" value="SAM/pointed_sf"/>
</dbReference>
<accession>A0A2P6NU09</accession>
<dbReference type="Pfam" id="PF07647">
    <property type="entry name" value="SAM_2"/>
    <property type="match status" value="1"/>
</dbReference>
<dbReference type="PROSITE" id="PS50297">
    <property type="entry name" value="ANK_REP_REGION"/>
    <property type="match status" value="7"/>
</dbReference>
<dbReference type="STRING" id="1890364.A0A2P6NU09"/>
<keyword evidence="8" id="KW-1185">Reference proteome</keyword>
<dbReference type="PROSITE" id="PS50181">
    <property type="entry name" value="FBOX"/>
    <property type="match status" value="1"/>
</dbReference>
<dbReference type="PANTHER" id="PTHR24141">
    <property type="entry name" value="2-5A-DEPENDENT RIBONUCLEASE"/>
    <property type="match status" value="1"/>
</dbReference>
<dbReference type="OrthoDB" id="539213at2759"/>
<feature type="repeat" description="ANK" evidence="3">
    <location>
        <begin position="1290"/>
        <end position="1322"/>
    </location>
</feature>
<feature type="repeat" description="ANK" evidence="3">
    <location>
        <begin position="1389"/>
        <end position="1421"/>
    </location>
</feature>
<sequence>MEESAFHGVGPQDLPMQVPEELTYTPEEVISWTPDQVMHWFDSMINSTPALSNHRDRFRKQELHGETLLKLTIEELKAEEFPLGPRKQIMDWIGKINANVGGQNVHYGSVSRTSQDIDVVPPLDEIDQTYLDQMLSLADYNPSLLYDELKYCISTCKYRRRGRAILLQLDLISYRKHGNEEHQFILCHSLSTRARDKLEKNPCSVDHLKILALCAKWTLKYLPRLSSEKFQKKLTPEMKQQRCIVFQETSRRPSYGGVIESQWISDCKKNITACGSMNYLSRNKEGVWIFKNSLHQIIVFGKGHQWYPQNCKGMRLTPRDANNYFLWRAGQYVEIQYKYYWDSGPITYKIIWSHNQDRADLLDCLDNLSKYYPEAVHKLGHVSFIRTREDGSEEMTTHCAEDAVDIHQMESFIVGNRLTMISVCHIVVCNGSDWNHVWLRSDDSPSILRIQLKLDATQEFEFTPLNSKARGKRAKLQFRDPCDNEASSIELPKICFELQKLLEASADKIIQVSVVSRQQGMKQPGPNAGMEHITPGAQVRITATEDYNYDSRKRVREDSPKIEGEKRHKKSGCVKTVRVIRVTEENVQLVREMATYLKRKAEDKNSRVVFCKIEPCSAEEYDAFVEEVRLFLNDIVIDVTKDEKPLDLNENGHNTYIRVYGEEYYRSMSLPTDNITMDTLKSRVKSLFMIESHHDVQLFLEEDKGSEEESSEEEMARVPLEQKSLKELLDRGEYLDIRYHRVEDRYERQLHGDQENQHGTGGLNKLKRESEELTDKLEDQYAPSYFQELSGEIVLNILYHLSPRDIRSVHNTCRHLQEWVCSTERYNIHIKEMWRQLSLHTDSEPSTDQIAQPVLSLERLWSLSDTHEMVYAYLLDYTARCMKDQDWGRNIVLGRATSEMTKREKIDCLIESSWDHYARAAERNIDNITVWATWAESAFFWHDQRTINRCKKKLAQQQRATLQDVMRQIHYNKAVLECSAMYKIDISIYLQQLRDATEAQQARRSEIESRVEDACQWAKSDGLDTQTNQCISLMIFIESGERTSDMAKKAISISLENACINNQLDAVEFLVDIGADIHGINNEGRAPLHNASRYGCTETVEDQVRECMRVNARQLLMEMGANVDHCTSSRDKKQSSLHFASSNGWTEAVQLLLEKKANIRYADSDGRTSLLHASSNGHTEVVKNITTPCKQQWSHQDSEGKDQNGHTETVKLLLQSGADVGHTDGHNMTALHEAYLNDHRDTIEMLIESYTRRHNAHTDCMHHTDQSETKVDIVEILIGSGFDFNYSDISGQSLLHAASKANNMKTIEFLTKMGANVNCTDNNGKTPLHYASNCGHTEAAKLLIDKGSKITYTDIGGKIPLHHASSCGHTKTVKMLIEMGSKISTADIKGKTPLHDASSYGRTETVKLLLHMGADIDCTDEYNSTPLIGASRFGHTEIVKLLLGKKADVAHPDTLSRIALHHASRYGHIDTVELLLKTGGEYLNEEVETVRRLIQKQLLLEMGANIRCIDRSGKMPFHYARDNGHTQTAKMLEICSAEHLASFTSTLASQHQRLTVHNPFLFLFNFPFSLTFVWYNGGSHFSLLIMCRVLNLKEKCVRLLSIIQRQIQDTNKL</sequence>
<dbReference type="InterPro" id="IPR001660">
    <property type="entry name" value="SAM"/>
</dbReference>
<feature type="repeat" description="ANK" evidence="3">
    <location>
        <begin position="1356"/>
        <end position="1388"/>
    </location>
</feature>
<keyword evidence="4" id="KW-1133">Transmembrane helix</keyword>
<organism evidence="7 8">
    <name type="scientific">Planoprotostelium fungivorum</name>
    <dbReference type="NCBI Taxonomy" id="1890364"/>
    <lineage>
        <taxon>Eukaryota</taxon>
        <taxon>Amoebozoa</taxon>
        <taxon>Evosea</taxon>
        <taxon>Variosea</taxon>
        <taxon>Cavosteliida</taxon>
        <taxon>Cavosteliaceae</taxon>
        <taxon>Planoprotostelium</taxon>
    </lineage>
</organism>
<evidence type="ECO:0000259" key="5">
    <source>
        <dbReference type="PROSITE" id="PS50105"/>
    </source>
</evidence>
<dbReference type="SUPFAM" id="SSF81383">
    <property type="entry name" value="F-box domain"/>
    <property type="match status" value="1"/>
</dbReference>
<evidence type="ECO:0000256" key="4">
    <source>
        <dbReference type="SAM" id="Phobius"/>
    </source>
</evidence>
<keyword evidence="4" id="KW-0812">Transmembrane</keyword>
<dbReference type="PANTHER" id="PTHR24141:SF1">
    <property type="entry name" value="2-5A-DEPENDENT RIBONUCLEASE"/>
    <property type="match status" value="1"/>
</dbReference>
<dbReference type="InterPro" id="IPR036770">
    <property type="entry name" value="Ankyrin_rpt-contain_sf"/>
</dbReference>
<dbReference type="Pfam" id="PF12796">
    <property type="entry name" value="Ank_2"/>
    <property type="match status" value="3"/>
</dbReference>
<evidence type="ECO:0000313" key="7">
    <source>
        <dbReference type="EMBL" id="PRP87452.1"/>
    </source>
</evidence>
<feature type="repeat" description="ANK" evidence="3">
    <location>
        <begin position="1323"/>
        <end position="1355"/>
    </location>
</feature>
<evidence type="ECO:0000256" key="3">
    <source>
        <dbReference type="PROSITE-ProRule" id="PRU00023"/>
    </source>
</evidence>
<dbReference type="SUPFAM" id="SSF48403">
    <property type="entry name" value="Ankyrin repeat"/>
    <property type="match status" value="2"/>
</dbReference>
<keyword evidence="2 3" id="KW-0040">ANK repeat</keyword>
<dbReference type="GO" id="GO:0004540">
    <property type="term" value="F:RNA nuclease activity"/>
    <property type="evidence" value="ECO:0007669"/>
    <property type="project" value="TreeGrafter"/>
</dbReference>
<proteinExistence type="predicted"/>
<dbReference type="PROSITE" id="PS50105">
    <property type="entry name" value="SAM_DOMAIN"/>
    <property type="match status" value="1"/>
</dbReference>
<evidence type="ECO:0000259" key="6">
    <source>
        <dbReference type="PROSITE" id="PS50181"/>
    </source>
</evidence>
<comment type="caution">
    <text evidence="7">The sequence shown here is derived from an EMBL/GenBank/DDBJ whole genome shotgun (WGS) entry which is preliminary data.</text>
</comment>
<dbReference type="GO" id="GO:0006396">
    <property type="term" value="P:RNA processing"/>
    <property type="evidence" value="ECO:0007669"/>
    <property type="project" value="TreeGrafter"/>
</dbReference>
<dbReference type="Gene3D" id="1.25.40.20">
    <property type="entry name" value="Ankyrin repeat-containing domain"/>
    <property type="match status" value="5"/>
</dbReference>
<keyword evidence="4" id="KW-0472">Membrane</keyword>
<name>A0A2P6NU09_9EUKA</name>
<keyword evidence="1" id="KW-0677">Repeat</keyword>
<feature type="repeat" description="ANK" evidence="3">
    <location>
        <begin position="1455"/>
        <end position="1481"/>
    </location>
</feature>
<feature type="repeat" description="ANK" evidence="3">
    <location>
        <begin position="1422"/>
        <end position="1454"/>
    </location>
</feature>
<evidence type="ECO:0000313" key="8">
    <source>
        <dbReference type="Proteomes" id="UP000241769"/>
    </source>
</evidence>
<protein>
    <submittedName>
        <fullName evidence="7">Ankyrin 2,3/unc44 containing protein</fullName>
    </submittedName>
</protein>